<accession>A0A3Q7EYW7</accession>
<keyword evidence="5" id="KW-0694">RNA-binding</keyword>
<evidence type="ECO:0000256" key="8">
    <source>
        <dbReference type="ARBA" id="ARBA00023274"/>
    </source>
</evidence>
<dbReference type="InterPro" id="IPR026258">
    <property type="entry name" value="SRP68"/>
</dbReference>
<dbReference type="GO" id="GO:0005047">
    <property type="term" value="F:signal recognition particle binding"/>
    <property type="evidence" value="ECO:0007669"/>
    <property type="project" value="InterPro"/>
</dbReference>
<dbReference type="PANTHER" id="PTHR12860:SF0">
    <property type="entry name" value="SIGNAL RECOGNITION PARTICLE SUBUNIT SRP68"/>
    <property type="match status" value="1"/>
</dbReference>
<evidence type="ECO:0000313" key="10">
    <source>
        <dbReference type="EnsemblPlants" id="Solyc02g062830.2.1"/>
    </source>
</evidence>
<evidence type="ECO:0000256" key="2">
    <source>
        <dbReference type="ARBA" id="ARBA00004604"/>
    </source>
</evidence>
<reference evidence="10" key="2">
    <citation type="submission" date="2019-01" db="UniProtKB">
        <authorList>
            <consortium name="EnsemblPlants"/>
        </authorList>
    </citation>
    <scope>IDENTIFICATION</scope>
    <source>
        <strain evidence="10">cv. Heinz 1706</strain>
    </source>
</reference>
<dbReference type="Gene3D" id="1.10.3450.40">
    <property type="entry name" value="Signal recognition particle, SRP68 subunit, RNA-binding domain"/>
    <property type="match status" value="1"/>
</dbReference>
<dbReference type="InterPro" id="IPR038253">
    <property type="entry name" value="SRP68_N_sf"/>
</dbReference>
<dbReference type="STRING" id="4081.A0A3Q7EYW7"/>
<proteinExistence type="inferred from homology"/>
<dbReference type="EnsemblPlants" id="Solyc02g062830.2.1">
    <property type="protein sequence ID" value="Solyc02g062830.2.1"/>
    <property type="gene ID" value="Solyc02g062830.2"/>
</dbReference>
<dbReference type="Proteomes" id="UP000004994">
    <property type="component" value="Chromosome 2"/>
</dbReference>
<comment type="similarity">
    <text evidence="3">Belongs to the SRP68 family.</text>
</comment>
<evidence type="ECO:0000313" key="11">
    <source>
        <dbReference type="Proteomes" id="UP000004994"/>
    </source>
</evidence>
<evidence type="ECO:0000256" key="4">
    <source>
        <dbReference type="ARBA" id="ARBA00022490"/>
    </source>
</evidence>
<dbReference type="Pfam" id="PF16969">
    <property type="entry name" value="SRP68"/>
    <property type="match status" value="1"/>
</dbReference>
<keyword evidence="11" id="KW-1185">Reference proteome</keyword>
<evidence type="ECO:0000256" key="3">
    <source>
        <dbReference type="ARBA" id="ARBA00009352"/>
    </source>
</evidence>
<dbReference type="GO" id="GO:0005786">
    <property type="term" value="C:signal recognition particle, endoplasmic reticulum targeting"/>
    <property type="evidence" value="ECO:0007669"/>
    <property type="project" value="UniProtKB-KW"/>
</dbReference>
<dbReference type="GO" id="GO:0006614">
    <property type="term" value="P:SRP-dependent cotranslational protein targeting to membrane"/>
    <property type="evidence" value="ECO:0007669"/>
    <property type="project" value="InterPro"/>
</dbReference>
<keyword evidence="7" id="KW-0539">Nucleus</keyword>
<dbReference type="PaxDb" id="4081-Solyc02g062830.1.1"/>
<evidence type="ECO:0000256" key="1">
    <source>
        <dbReference type="ARBA" id="ARBA00004496"/>
    </source>
</evidence>
<dbReference type="Gramene" id="Solyc02g062830.2.1">
    <property type="protein sequence ID" value="Solyc02g062830.2.1"/>
    <property type="gene ID" value="Solyc02g062830.2"/>
</dbReference>
<comment type="subcellular location">
    <subcellularLocation>
        <location evidence="1">Cytoplasm</location>
    </subcellularLocation>
    <subcellularLocation>
        <location evidence="2">Nucleus</location>
        <location evidence="2">Nucleolus</location>
    </subcellularLocation>
</comment>
<keyword evidence="4" id="KW-0963">Cytoplasm</keyword>
<evidence type="ECO:0000256" key="9">
    <source>
        <dbReference type="ARBA" id="ARBA00029498"/>
    </source>
</evidence>
<keyword evidence="8" id="KW-0687">Ribonucleoprotein</keyword>
<dbReference type="GO" id="GO:0005730">
    <property type="term" value="C:nucleolus"/>
    <property type="evidence" value="ECO:0007669"/>
    <property type="project" value="UniProtKB-SubCell"/>
</dbReference>
<dbReference type="AlphaFoldDB" id="A0A3Q7EYW7"/>
<reference evidence="10" key="1">
    <citation type="journal article" date="2012" name="Nature">
        <title>The tomato genome sequence provides insights into fleshy fruit evolution.</title>
        <authorList>
            <consortium name="Tomato Genome Consortium"/>
        </authorList>
    </citation>
    <scope>NUCLEOTIDE SEQUENCE [LARGE SCALE GENOMIC DNA]</scope>
    <source>
        <strain evidence="10">cv. Heinz 1706</strain>
    </source>
</reference>
<dbReference type="PANTHER" id="PTHR12860">
    <property type="entry name" value="SIGNAL RECOGNITION PARTICLE 68 KDA PROTEIN"/>
    <property type="match status" value="1"/>
</dbReference>
<dbReference type="OMA" id="EIMYSSA"/>
<sequence length="149" mass="17353">MGKQKSRIRVLFLLIRSVTLSSLSMVYENWNLQEVFYGPIRRLYKSLKFTHGRLKYTKRSISVTMVTEVSFLHLVLYTTERAWSHAMEKKTLLDRPNAHQRSYLIGQLRKAVKWASLFQELCSTKGDSRTSLEAEIMYSSAILVMRSGN</sequence>
<organism evidence="10">
    <name type="scientific">Solanum lycopersicum</name>
    <name type="common">Tomato</name>
    <name type="synonym">Lycopersicon esculentum</name>
    <dbReference type="NCBI Taxonomy" id="4081"/>
    <lineage>
        <taxon>Eukaryota</taxon>
        <taxon>Viridiplantae</taxon>
        <taxon>Streptophyta</taxon>
        <taxon>Embryophyta</taxon>
        <taxon>Tracheophyta</taxon>
        <taxon>Spermatophyta</taxon>
        <taxon>Magnoliopsida</taxon>
        <taxon>eudicotyledons</taxon>
        <taxon>Gunneridae</taxon>
        <taxon>Pentapetalae</taxon>
        <taxon>asterids</taxon>
        <taxon>lamiids</taxon>
        <taxon>Solanales</taxon>
        <taxon>Solanaceae</taxon>
        <taxon>Solanoideae</taxon>
        <taxon>Solaneae</taxon>
        <taxon>Solanum</taxon>
        <taxon>Solanum subgen. Lycopersicon</taxon>
    </lineage>
</organism>
<dbReference type="GO" id="GO:0008312">
    <property type="term" value="F:7S RNA binding"/>
    <property type="evidence" value="ECO:0007669"/>
    <property type="project" value="InterPro"/>
</dbReference>
<name>A0A3Q7EYW7_SOLLC</name>
<evidence type="ECO:0000256" key="6">
    <source>
        <dbReference type="ARBA" id="ARBA00023135"/>
    </source>
</evidence>
<keyword evidence="6" id="KW-0733">Signal recognition particle</keyword>
<dbReference type="GO" id="GO:0030942">
    <property type="term" value="F:endoplasmic reticulum signal peptide binding"/>
    <property type="evidence" value="ECO:0007669"/>
    <property type="project" value="InterPro"/>
</dbReference>
<dbReference type="InParanoid" id="A0A3Q7EYW7"/>
<evidence type="ECO:0000256" key="5">
    <source>
        <dbReference type="ARBA" id="ARBA00022884"/>
    </source>
</evidence>
<evidence type="ECO:0000256" key="7">
    <source>
        <dbReference type="ARBA" id="ARBA00023242"/>
    </source>
</evidence>
<protein>
    <recommendedName>
        <fullName evidence="9">Signal recognition particle subunit SRP68</fullName>
    </recommendedName>
</protein>